<keyword evidence="3" id="KW-0732">Signal</keyword>
<evidence type="ECO:0000256" key="3">
    <source>
        <dbReference type="SAM" id="SignalP"/>
    </source>
</evidence>
<dbReference type="Pfam" id="PF00264">
    <property type="entry name" value="Tyrosinase"/>
    <property type="match status" value="1"/>
</dbReference>
<dbReference type="PRINTS" id="PR00092">
    <property type="entry name" value="TYROSINASE"/>
</dbReference>
<evidence type="ECO:0000259" key="4">
    <source>
        <dbReference type="PROSITE" id="PS00497"/>
    </source>
</evidence>
<evidence type="ECO:0000259" key="5">
    <source>
        <dbReference type="PROSITE" id="PS00498"/>
    </source>
</evidence>
<dbReference type="eggNOG" id="ENOG502SFWB">
    <property type="taxonomic scope" value="Eukaryota"/>
</dbReference>
<dbReference type="InterPro" id="IPR002227">
    <property type="entry name" value="Tyrosinase_Cu-bd"/>
</dbReference>
<dbReference type="EMBL" id="GL376606">
    <property type="status" value="NOT_ANNOTATED_CDS"/>
    <property type="molecule type" value="Genomic_DNA"/>
</dbReference>
<dbReference type="STRING" id="431595.K3X1J2"/>
<keyword evidence="7" id="KW-1185">Reference proteome</keyword>
<reference evidence="6" key="3">
    <citation type="submission" date="2015-02" db="UniProtKB">
        <authorList>
            <consortium name="EnsemblProtists"/>
        </authorList>
    </citation>
    <scope>IDENTIFICATION</scope>
    <source>
        <strain evidence="6">DAOM BR144</strain>
    </source>
</reference>
<reference evidence="7" key="2">
    <citation type="submission" date="2010-04" db="EMBL/GenBank/DDBJ databases">
        <authorList>
            <person name="Buell R."/>
            <person name="Hamilton J."/>
            <person name="Hostetler J."/>
        </authorList>
    </citation>
    <scope>NUCLEOTIDE SEQUENCE [LARGE SCALE GENOMIC DNA]</scope>
    <source>
        <strain evidence="7">DAOM:BR144</strain>
    </source>
</reference>
<dbReference type="PROSITE" id="PS00498">
    <property type="entry name" value="TYROSINASE_2"/>
    <property type="match status" value="1"/>
</dbReference>
<dbReference type="EnsemblProtists" id="PYU1_T011091">
    <property type="protein sequence ID" value="PYU1_T011091"/>
    <property type="gene ID" value="PYU1_G011067"/>
</dbReference>
<evidence type="ECO:0000313" key="7">
    <source>
        <dbReference type="Proteomes" id="UP000019132"/>
    </source>
</evidence>
<evidence type="ECO:0000256" key="1">
    <source>
        <dbReference type="ARBA" id="ARBA00022723"/>
    </source>
</evidence>
<feature type="chain" id="PRO_5003868311" description="Tyrosinase copper-binding domain-containing protein" evidence="3">
    <location>
        <begin position="23"/>
        <end position="350"/>
    </location>
</feature>
<feature type="domain" description="Tyrosinase copper-binding" evidence="5">
    <location>
        <begin position="249"/>
        <end position="260"/>
    </location>
</feature>
<sequence>MKFPRQWVAVLVFVCTLAIASNSVIVSAQCNGRVRKDWDTLSSSEKATYRGAIAAAMDSGAYIKFVEIHTEMMSEMEAHRQCMFVYWHRLLLIVFENMLRGQGSQYACVTIPYWDWISAHARFTNNQCSSMADCSPILTELGGVPSGSQQGQLTINGIQTQGYCVSADPTSRFCQSTSARTSNQCVHCVPRGPWGSTTFPGSASLASVRSQLFSARNIAEMSTAIENGAHDAIHANLAGAMETFASNSDPIFYSHHAMVDLLHVTFHHCRVGDAMLTLQQKAQNSIGWTSCERRGGGVFNPLDTVLMRTGENGVNPTYVSQDAIIGQYFQGVPNQYAALMDVRDLATRTN</sequence>
<protein>
    <recommendedName>
        <fullName evidence="4 5">Tyrosinase copper-binding domain-containing protein</fullName>
    </recommendedName>
</protein>
<accession>K3X1J2</accession>
<keyword evidence="2" id="KW-0186">Copper</keyword>
<name>K3X1J2_GLOUD</name>
<dbReference type="Gene3D" id="1.10.1280.10">
    <property type="entry name" value="Di-copper center containing domain from catechol oxidase"/>
    <property type="match status" value="1"/>
</dbReference>
<dbReference type="GO" id="GO:0016491">
    <property type="term" value="F:oxidoreductase activity"/>
    <property type="evidence" value="ECO:0007669"/>
    <property type="project" value="InterPro"/>
</dbReference>
<dbReference type="InterPro" id="IPR050316">
    <property type="entry name" value="Tyrosinase/Hemocyanin"/>
</dbReference>
<dbReference type="HOGENOM" id="CLU_018031_0_0_1"/>
<evidence type="ECO:0000256" key="2">
    <source>
        <dbReference type="ARBA" id="ARBA00023008"/>
    </source>
</evidence>
<evidence type="ECO:0000313" key="6">
    <source>
        <dbReference type="EnsemblProtists" id="PYU1_T011091"/>
    </source>
</evidence>
<dbReference type="VEuPathDB" id="FungiDB:PYU1_G011067"/>
<dbReference type="InParanoid" id="K3X1J2"/>
<dbReference type="AlphaFoldDB" id="K3X1J2"/>
<proteinExistence type="predicted"/>
<dbReference type="OMA" id="CHTITSE"/>
<dbReference type="PANTHER" id="PTHR11474:SF126">
    <property type="entry name" value="TYROSINASE-LIKE PROTEIN TYR-1-RELATED"/>
    <property type="match status" value="1"/>
</dbReference>
<dbReference type="InterPro" id="IPR008922">
    <property type="entry name" value="Di-copper_centre_dom_sf"/>
</dbReference>
<organism evidence="6 7">
    <name type="scientific">Globisporangium ultimum (strain ATCC 200006 / CBS 805.95 / DAOM BR144)</name>
    <name type="common">Pythium ultimum</name>
    <dbReference type="NCBI Taxonomy" id="431595"/>
    <lineage>
        <taxon>Eukaryota</taxon>
        <taxon>Sar</taxon>
        <taxon>Stramenopiles</taxon>
        <taxon>Oomycota</taxon>
        <taxon>Peronosporomycetes</taxon>
        <taxon>Pythiales</taxon>
        <taxon>Pythiaceae</taxon>
        <taxon>Globisporangium</taxon>
    </lineage>
</organism>
<dbReference type="PROSITE" id="PS00497">
    <property type="entry name" value="TYROSINASE_1"/>
    <property type="match status" value="1"/>
</dbReference>
<dbReference type="SUPFAM" id="SSF48056">
    <property type="entry name" value="Di-copper centre-containing domain"/>
    <property type="match status" value="1"/>
</dbReference>
<keyword evidence="1" id="KW-0479">Metal-binding</keyword>
<reference evidence="7" key="1">
    <citation type="journal article" date="2010" name="Genome Biol.">
        <title>Genome sequence of the necrotrophic plant pathogen Pythium ultimum reveals original pathogenicity mechanisms and effector repertoire.</title>
        <authorList>
            <person name="Levesque C.A."/>
            <person name="Brouwer H."/>
            <person name="Cano L."/>
            <person name="Hamilton J.P."/>
            <person name="Holt C."/>
            <person name="Huitema E."/>
            <person name="Raffaele S."/>
            <person name="Robideau G.P."/>
            <person name="Thines M."/>
            <person name="Win J."/>
            <person name="Zerillo M.M."/>
            <person name="Beakes G.W."/>
            <person name="Boore J.L."/>
            <person name="Busam D."/>
            <person name="Dumas B."/>
            <person name="Ferriera S."/>
            <person name="Fuerstenberg S.I."/>
            <person name="Gachon C.M."/>
            <person name="Gaulin E."/>
            <person name="Govers F."/>
            <person name="Grenville-Briggs L."/>
            <person name="Horner N."/>
            <person name="Hostetler J."/>
            <person name="Jiang R.H."/>
            <person name="Johnson J."/>
            <person name="Krajaejun T."/>
            <person name="Lin H."/>
            <person name="Meijer H.J."/>
            <person name="Moore B."/>
            <person name="Morris P."/>
            <person name="Phuntmart V."/>
            <person name="Puiu D."/>
            <person name="Shetty J."/>
            <person name="Stajich J.E."/>
            <person name="Tripathy S."/>
            <person name="Wawra S."/>
            <person name="van West P."/>
            <person name="Whitty B.R."/>
            <person name="Coutinho P.M."/>
            <person name="Henrissat B."/>
            <person name="Martin F."/>
            <person name="Thomas P.D."/>
            <person name="Tyler B.M."/>
            <person name="De Vries R.P."/>
            <person name="Kamoun S."/>
            <person name="Yandell M."/>
            <person name="Tisserat N."/>
            <person name="Buell C.R."/>
        </authorList>
    </citation>
    <scope>NUCLEOTIDE SEQUENCE</scope>
    <source>
        <strain evidence="7">DAOM:BR144</strain>
    </source>
</reference>
<dbReference type="GO" id="GO:0046872">
    <property type="term" value="F:metal ion binding"/>
    <property type="evidence" value="ECO:0007669"/>
    <property type="project" value="UniProtKB-KW"/>
</dbReference>
<feature type="signal peptide" evidence="3">
    <location>
        <begin position="1"/>
        <end position="22"/>
    </location>
</feature>
<dbReference type="Proteomes" id="UP000019132">
    <property type="component" value="Unassembled WGS sequence"/>
</dbReference>
<feature type="domain" description="Tyrosinase copper-binding" evidence="4">
    <location>
        <begin position="79"/>
        <end position="96"/>
    </location>
</feature>
<dbReference type="PANTHER" id="PTHR11474">
    <property type="entry name" value="TYROSINASE FAMILY MEMBER"/>
    <property type="match status" value="1"/>
</dbReference>